<accession>A0A9P0IXY3</accession>
<comment type="catalytic activity">
    <reaction evidence="14 16">
        <text>L-tyrosyl-[protein] + ATP = O-phospho-L-tyrosyl-[protein] + ADP + H(+)</text>
        <dbReference type="Rhea" id="RHEA:10596"/>
        <dbReference type="Rhea" id="RHEA-COMP:10136"/>
        <dbReference type="Rhea" id="RHEA-COMP:20101"/>
        <dbReference type="ChEBI" id="CHEBI:15378"/>
        <dbReference type="ChEBI" id="CHEBI:30616"/>
        <dbReference type="ChEBI" id="CHEBI:46858"/>
        <dbReference type="ChEBI" id="CHEBI:61978"/>
        <dbReference type="ChEBI" id="CHEBI:456216"/>
        <dbReference type="EC" id="2.7.10.1"/>
    </reaction>
</comment>
<proteinExistence type="inferred from homology"/>
<dbReference type="PROSITE" id="PS00109">
    <property type="entry name" value="PROTEIN_KINASE_TYR"/>
    <property type="match status" value="1"/>
</dbReference>
<dbReference type="InterPro" id="IPR001245">
    <property type="entry name" value="Ser-Thr/Tyr_kinase_cat_dom"/>
</dbReference>
<evidence type="ECO:0000256" key="11">
    <source>
        <dbReference type="ARBA" id="ARBA00023137"/>
    </source>
</evidence>
<evidence type="ECO:0000256" key="10">
    <source>
        <dbReference type="ARBA" id="ARBA00023136"/>
    </source>
</evidence>
<dbReference type="SUPFAM" id="SSF49265">
    <property type="entry name" value="Fibronectin type III"/>
    <property type="match status" value="4"/>
</dbReference>
<dbReference type="SMART" id="SM00060">
    <property type="entry name" value="FN3"/>
    <property type="match status" value="7"/>
</dbReference>
<feature type="domain" description="Protein kinase" evidence="19">
    <location>
        <begin position="1886"/>
        <end position="2167"/>
    </location>
</feature>
<evidence type="ECO:0000256" key="7">
    <source>
        <dbReference type="ARBA" id="ARBA00022777"/>
    </source>
</evidence>
<dbReference type="InterPro" id="IPR000719">
    <property type="entry name" value="Prot_kinase_dom"/>
</dbReference>
<dbReference type="SMART" id="SM00135">
    <property type="entry name" value="LY"/>
    <property type="match status" value="5"/>
</dbReference>
<evidence type="ECO:0000256" key="4">
    <source>
        <dbReference type="ARBA" id="ARBA00022692"/>
    </source>
</evidence>
<sequence length="2356" mass="270454">MIDNKMKYKLNSNKSCNNNNYYRNKCVIAFIILILCIITKPLICSAEESSELEAPPINNVVEKCEQKCKDQNRTQFDDDDDDGDTLCKSECTMKQEVDASNETNYYIFEKLSPERNYSIQIRTRNARGLGPFAEARTVTAPYLKDDGASEDPKLILATEYKIVSQGKDFLMAQPTTFYTTNTSKISGIALDVRKKLIFVAEENGCIYQASLDVSLKAEKKEVICQKSGLNFKPSLLSVDWLNDQLYIMGEMTSNSQHQSIKSWSISRCDYDGKKLIVAVGGLNEKPAYIEVDPYNGYLFWVITGESASSDGLFKLDLGEISNGIKHETKPNRLIAGTKLGAFVVEPTRFRLLVPYQNDNTIMAVSLNGHIEDIRKNTQSPLLHSVKSLVQLNGLFYWTNGIEYRAEEYHEKHNVYYHNSYNDATNSTIIAIRVNSSYSQPIPIPLNPPKSCQSLLSSNQARISWETPEAFGEQGKGAFKNWNYKLEISSDSDTRKVENITGNSFLVENLEPNKLYSFKVAAYTSGGSGQWSKEFKAKTLKSSDERHLIWASNEGLMQSDVTGENIITLISKEELGDVIVSDVTWIEDLLYIVANSTLRVYNRTSGLITKFDKFDNVGGVAVDWLGRRLYWSNPSQQIIQHSQLDGEHDEPLSFSATVREIKIDSLRGNIYYSTGLTIESCRLNGKNERKYFRVQPYSGKLVMGLTLDMDNQIVYWIVRSHLGSSLFSAKFMDLMGEEDEPIEYKLTERNLSGPLTHFSDRLVWRQNDKTIVFGDIQGKNLAFFENEKLNGLTCIVVIDKTHHQFPDNVFGEVSVIPEQVSEDSIQIIGTYKFFNITWKPVKNVNYGKVYYDIRVQSLKTPDVTSEQQSNVFQFPTNNLEPYTKLEIYIKAFTSWGSSVIAKRSVFSPPGFPSAPINPRVYTRHLHRPMESNVQVSAIFRWSLPKQPNGKILGYKVRCSLNENNVTKLVNNKTVTGLEHTFENLKKDTHYIFEVLAYTEVGDGNSSESIYIRTDAHLERPVPKILVSTQEEILEVDLDLQQSKLLQSTRNPIVAFTHIAHEQKLYWFDDNNELISYNIETRESIKLISTKSTVQAMTIDWVERVLYWSQIDDNKGVIYSYNLNKAENVIYKPFNDQNKAFKIIDRENVISDLVVSPFDRKLFWIEKHEKLEEESGIYYLDLEKNEVKMLFEENEECLNMTTTTMSPNPGSLTFATTPILSENSTVSNRKHESILIFEMGNDLTRQFAATDVNNKKCIDFGKIYIAERTNLAKDSNKVYWINEDLVYAREDFKRNSFSQPIPAKSNRLLAFYQQYFPKKRCLIPINRSKRVKLLSSTDTTLKIELPKPELPEDCKLKSVPIKYTIIYSDTEFGNLSVPDPSCLDNECRKIQTYNRIETIEMLKPFTHYSIMIALSSVFDQTNKLQYGEISDFLTDSGTPSPPRNISAIPLSFNEISVSWLRPKVFNAPRLTYHIHWETEHHKEQTRNNQQKQVSDLSERNDNSISDEYLSTIIKVSPNQQYKIWVRANSKNETYSESEKIYVLSYPEPQPIKLMSNTSTSMIIRWNPPENVSHFDIQYSRQDSYDEVHDVTNVLSPEHPNSFLVDSLEPKTKYNFSISIRYINSNRTYRWMPPQKIEFETDGDVPSAPGKPVIEHFKDDVYKIVWNASKENGAPIIEYVLESKKIFNPQEYLEKRAKRSVDESNDINQEATENEDTTDMIPIEYEVNLQEKWNVAYNGVDTHYIVTNVKLIDQHVFRVKGRNSYGWGLHSQLSDIFNSTQINNERFANGVKAETSNFLMLLLSLLLAFIVIFICVTSSIIVVYRNRREKKFREEGIPIPDFELSTLRDLQLGDNMILNNRNILYNHFYGPFLNPEIKHLPQIHQNQIIVTDRCLGKGAFGEVWSGVVKNDDGADELVAIKTLHKGANDVEKREFLQEAQLMSNFKHDHILRLIGVCLNQNECLLYIVMELMESGDLLSFLRNNRPALNKTSPLRLLDLISVCVDVASGCRYLEEMHFVHRDLAARNCLVKTLPDTTGLNLVVKIGDFGLTRDIYKNDYYRKEGEGLLPVRWMSPESLVDGVFTSQSDIWSFGVLMWEVMTLGQQPYPARTNIEVLQYVRSGGRLSRPNQNCPEELYQLMTKCWNRIDQRPTFRYCLEVLSQLQNNCMFLYPDVELSFPNDISYKYVSSDDSSILNEKLNSKDETSGELMSGQQPKYLELMYDENDERNIENMCEAPLNYSDNNQNNNNINNNNNIDNHQVTIKDEGYEIPISFDNLDINANNELNSNLSKSRTLSNSSTVSHKSEPNQINHAFYPIALESCKRSSLILDRDHHSIYPQIKIISSGPIPQIKHHQSGWV</sequence>
<name>A0A9P0IXY3_9DIPT</name>
<dbReference type="InterPro" id="IPR036116">
    <property type="entry name" value="FN3_sf"/>
</dbReference>
<feature type="domain" description="Fibronectin type-III" evidence="20">
    <location>
        <begin position="913"/>
        <end position="1015"/>
    </location>
</feature>
<dbReference type="PROSITE" id="PS00239">
    <property type="entry name" value="RECEPTOR_TYR_KIN_II"/>
    <property type="match status" value="1"/>
</dbReference>
<dbReference type="InterPro" id="IPR003961">
    <property type="entry name" value="FN3_dom"/>
</dbReference>
<keyword evidence="10 18" id="KW-0472">Membrane</keyword>
<gene>
    <name evidence="21" type="ORF">CHIRRI_LOCUS5690</name>
</gene>
<keyword evidence="13" id="KW-0325">Glycoprotein</keyword>
<dbReference type="PRINTS" id="PR00109">
    <property type="entry name" value="TYRKINASE"/>
</dbReference>
<dbReference type="GO" id="GO:0032006">
    <property type="term" value="P:regulation of TOR signaling"/>
    <property type="evidence" value="ECO:0007669"/>
    <property type="project" value="TreeGrafter"/>
</dbReference>
<dbReference type="CDD" id="cd00063">
    <property type="entry name" value="FN3"/>
    <property type="match status" value="5"/>
</dbReference>
<evidence type="ECO:0000259" key="20">
    <source>
        <dbReference type="PROSITE" id="PS50853"/>
    </source>
</evidence>
<dbReference type="GO" id="GO:0030154">
    <property type="term" value="P:cell differentiation"/>
    <property type="evidence" value="ECO:0007669"/>
    <property type="project" value="UniProtKB-ARBA"/>
</dbReference>
<keyword evidence="11" id="KW-0829">Tyrosine-protein kinase</keyword>
<keyword evidence="5" id="KW-0677">Repeat</keyword>
<dbReference type="GO" id="GO:0007169">
    <property type="term" value="P:cell surface receptor protein tyrosine kinase signaling pathway"/>
    <property type="evidence" value="ECO:0007669"/>
    <property type="project" value="InterPro"/>
</dbReference>
<protein>
    <recommendedName>
        <fullName evidence="16">Tyrosine-protein kinase receptor</fullName>
        <ecNumber evidence="16">2.7.10.1</ecNumber>
    </recommendedName>
</protein>
<dbReference type="Gene3D" id="3.30.200.20">
    <property type="entry name" value="Phosphorylase Kinase, domain 1"/>
    <property type="match status" value="1"/>
</dbReference>
<evidence type="ECO:0000256" key="16">
    <source>
        <dbReference type="RuleBase" id="RU000312"/>
    </source>
</evidence>
<dbReference type="PROSITE" id="PS50853">
    <property type="entry name" value="FN3"/>
    <property type="match status" value="5"/>
</dbReference>
<evidence type="ECO:0000256" key="15">
    <source>
        <dbReference type="PROSITE-ProRule" id="PRU10141"/>
    </source>
</evidence>
<comment type="similarity">
    <text evidence="16">Belongs to the protein kinase superfamily. Tyr protein kinase family. Insulin receptor subfamily.</text>
</comment>
<evidence type="ECO:0000256" key="13">
    <source>
        <dbReference type="ARBA" id="ARBA00023180"/>
    </source>
</evidence>
<evidence type="ECO:0000256" key="6">
    <source>
        <dbReference type="ARBA" id="ARBA00022741"/>
    </source>
</evidence>
<dbReference type="OrthoDB" id="7727540at2759"/>
<comment type="subcellular location">
    <subcellularLocation>
        <location evidence="1">Membrane</location>
        <topology evidence="1">Single-pass membrane protein</topology>
    </subcellularLocation>
</comment>
<feature type="domain" description="Fibronectin type-III" evidence="20">
    <location>
        <begin position="1439"/>
        <end position="1543"/>
    </location>
</feature>
<dbReference type="InterPro" id="IPR020635">
    <property type="entry name" value="Tyr_kinase_cat_dom"/>
</dbReference>
<dbReference type="GO" id="GO:0004714">
    <property type="term" value="F:transmembrane receptor protein tyrosine kinase activity"/>
    <property type="evidence" value="ECO:0007669"/>
    <property type="project" value="UniProtKB-EC"/>
</dbReference>
<evidence type="ECO:0000313" key="22">
    <source>
        <dbReference type="Proteomes" id="UP001153620"/>
    </source>
</evidence>
<dbReference type="EMBL" id="OU895878">
    <property type="protein sequence ID" value="CAH1718276.1"/>
    <property type="molecule type" value="Genomic_DNA"/>
</dbReference>
<dbReference type="InterPro" id="IPR002011">
    <property type="entry name" value="Tyr_kinase_rcpt_2_CS"/>
</dbReference>
<feature type="domain" description="Fibronectin type-III" evidence="20">
    <location>
        <begin position="1545"/>
        <end position="1641"/>
    </location>
</feature>
<dbReference type="InterPro" id="IPR050122">
    <property type="entry name" value="RTK"/>
</dbReference>
<dbReference type="GO" id="GO:0043235">
    <property type="term" value="C:receptor complex"/>
    <property type="evidence" value="ECO:0007669"/>
    <property type="project" value="TreeGrafter"/>
</dbReference>
<evidence type="ECO:0000256" key="1">
    <source>
        <dbReference type="ARBA" id="ARBA00004167"/>
    </source>
</evidence>
<dbReference type="SMART" id="SM00219">
    <property type="entry name" value="TyrKc"/>
    <property type="match status" value="1"/>
</dbReference>
<keyword evidence="12 16" id="KW-0675">Receptor</keyword>
<dbReference type="Proteomes" id="UP001153620">
    <property type="component" value="Chromosome 2"/>
</dbReference>
<dbReference type="InterPro" id="IPR000033">
    <property type="entry name" value="LDLR_classB_rpt"/>
</dbReference>
<feature type="compositionally biased region" description="Polar residues" evidence="17">
    <location>
        <begin position="1484"/>
        <end position="1493"/>
    </location>
</feature>
<dbReference type="Pfam" id="PF07714">
    <property type="entry name" value="PK_Tyr_Ser-Thr"/>
    <property type="match status" value="1"/>
</dbReference>
<evidence type="ECO:0000256" key="9">
    <source>
        <dbReference type="ARBA" id="ARBA00022989"/>
    </source>
</evidence>
<keyword evidence="9 18" id="KW-1133">Transmembrane helix</keyword>
<dbReference type="GO" id="GO:0007399">
    <property type="term" value="P:nervous system development"/>
    <property type="evidence" value="ECO:0007669"/>
    <property type="project" value="UniProtKB-ARBA"/>
</dbReference>
<dbReference type="Gene3D" id="2.120.10.30">
    <property type="entry name" value="TolB, C-terminal domain"/>
    <property type="match status" value="3"/>
</dbReference>
<dbReference type="SUPFAM" id="SSF56112">
    <property type="entry name" value="Protein kinase-like (PK-like)"/>
    <property type="match status" value="1"/>
</dbReference>
<dbReference type="Gene3D" id="2.60.40.10">
    <property type="entry name" value="Immunoglobulins"/>
    <property type="match status" value="5"/>
</dbReference>
<feature type="domain" description="Fibronectin type-III" evidence="20">
    <location>
        <begin position="815"/>
        <end position="910"/>
    </location>
</feature>
<dbReference type="GO" id="GO:0005886">
    <property type="term" value="C:plasma membrane"/>
    <property type="evidence" value="ECO:0007669"/>
    <property type="project" value="TreeGrafter"/>
</dbReference>
<feature type="region of interest" description="Disordered" evidence="17">
    <location>
        <begin position="1478"/>
        <end position="1498"/>
    </location>
</feature>
<keyword evidence="6 15" id="KW-0547">Nucleotide-binding</keyword>
<dbReference type="InterPro" id="IPR017441">
    <property type="entry name" value="Protein_kinase_ATP_BS"/>
</dbReference>
<dbReference type="InterPro" id="IPR008266">
    <property type="entry name" value="Tyr_kinase_AS"/>
</dbReference>
<dbReference type="GO" id="GO:0005524">
    <property type="term" value="F:ATP binding"/>
    <property type="evidence" value="ECO:0007669"/>
    <property type="project" value="UniProtKB-UniRule"/>
</dbReference>
<dbReference type="InterPro" id="IPR011042">
    <property type="entry name" value="6-blade_b-propeller_TolB-like"/>
</dbReference>
<evidence type="ECO:0000256" key="2">
    <source>
        <dbReference type="ARBA" id="ARBA00022553"/>
    </source>
</evidence>
<dbReference type="PANTHER" id="PTHR24416:SF527">
    <property type="entry name" value="PROTO-ONCOGENE TYROSINE-PROTEIN KINASE ROS"/>
    <property type="match status" value="1"/>
</dbReference>
<reference evidence="21" key="2">
    <citation type="submission" date="2022-10" db="EMBL/GenBank/DDBJ databases">
        <authorList>
            <consortium name="ENA_rothamsted_submissions"/>
            <consortium name="culmorum"/>
            <person name="King R."/>
        </authorList>
    </citation>
    <scope>NUCLEOTIDE SEQUENCE</scope>
</reference>
<dbReference type="FunFam" id="1.10.510.10:FF:000341">
    <property type="entry name" value="Tyrosine-protein kinase receptor"/>
    <property type="match status" value="1"/>
</dbReference>
<evidence type="ECO:0000256" key="17">
    <source>
        <dbReference type="SAM" id="MobiDB-lite"/>
    </source>
</evidence>
<feature type="domain" description="Fibronectin type-III" evidence="20">
    <location>
        <begin position="444"/>
        <end position="541"/>
    </location>
</feature>
<evidence type="ECO:0000256" key="14">
    <source>
        <dbReference type="ARBA" id="ARBA00051243"/>
    </source>
</evidence>
<dbReference type="PANTHER" id="PTHR24416">
    <property type="entry name" value="TYROSINE-PROTEIN KINASE RECEPTOR"/>
    <property type="match status" value="1"/>
</dbReference>
<reference evidence="21" key="1">
    <citation type="submission" date="2022-01" db="EMBL/GenBank/DDBJ databases">
        <authorList>
            <person name="King R."/>
        </authorList>
    </citation>
    <scope>NUCLEOTIDE SEQUENCE</scope>
</reference>
<dbReference type="PROSITE" id="PS50011">
    <property type="entry name" value="PROTEIN_KINASE_DOM"/>
    <property type="match status" value="1"/>
</dbReference>
<keyword evidence="7" id="KW-0418">Kinase</keyword>
<keyword evidence="3" id="KW-0808">Transferase</keyword>
<dbReference type="Pfam" id="PF00041">
    <property type="entry name" value="fn3"/>
    <property type="match status" value="4"/>
</dbReference>
<evidence type="ECO:0000256" key="3">
    <source>
        <dbReference type="ARBA" id="ARBA00022679"/>
    </source>
</evidence>
<feature type="binding site" evidence="15">
    <location>
        <position position="1918"/>
    </location>
    <ligand>
        <name>ATP</name>
        <dbReference type="ChEBI" id="CHEBI:30616"/>
    </ligand>
</feature>
<evidence type="ECO:0000256" key="8">
    <source>
        <dbReference type="ARBA" id="ARBA00022840"/>
    </source>
</evidence>
<dbReference type="EC" id="2.7.10.1" evidence="16"/>
<evidence type="ECO:0000256" key="18">
    <source>
        <dbReference type="SAM" id="Phobius"/>
    </source>
</evidence>
<dbReference type="PROSITE" id="PS00107">
    <property type="entry name" value="PROTEIN_KINASE_ATP"/>
    <property type="match status" value="1"/>
</dbReference>
<evidence type="ECO:0000256" key="5">
    <source>
        <dbReference type="ARBA" id="ARBA00022737"/>
    </source>
</evidence>
<keyword evidence="22" id="KW-1185">Reference proteome</keyword>
<dbReference type="SUPFAM" id="SSF63825">
    <property type="entry name" value="YWTD domain"/>
    <property type="match status" value="3"/>
</dbReference>
<dbReference type="InterPro" id="IPR011009">
    <property type="entry name" value="Kinase-like_dom_sf"/>
</dbReference>
<keyword evidence="2 16" id="KW-0597">Phosphoprotein</keyword>
<keyword evidence="8 15" id="KW-0067">ATP-binding</keyword>
<evidence type="ECO:0000259" key="19">
    <source>
        <dbReference type="PROSITE" id="PS50011"/>
    </source>
</evidence>
<organism evidence="21 22">
    <name type="scientific">Chironomus riparius</name>
    <dbReference type="NCBI Taxonomy" id="315576"/>
    <lineage>
        <taxon>Eukaryota</taxon>
        <taxon>Metazoa</taxon>
        <taxon>Ecdysozoa</taxon>
        <taxon>Arthropoda</taxon>
        <taxon>Hexapoda</taxon>
        <taxon>Insecta</taxon>
        <taxon>Pterygota</taxon>
        <taxon>Neoptera</taxon>
        <taxon>Endopterygota</taxon>
        <taxon>Diptera</taxon>
        <taxon>Nematocera</taxon>
        <taxon>Chironomoidea</taxon>
        <taxon>Chironomidae</taxon>
        <taxon>Chironominae</taxon>
        <taxon>Chironomus</taxon>
    </lineage>
</organism>
<dbReference type="Gene3D" id="1.10.510.10">
    <property type="entry name" value="Transferase(Phosphotransferase) domain 1"/>
    <property type="match status" value="1"/>
</dbReference>
<dbReference type="InterPro" id="IPR013783">
    <property type="entry name" value="Ig-like_fold"/>
</dbReference>
<evidence type="ECO:0000256" key="12">
    <source>
        <dbReference type="ARBA" id="ARBA00023170"/>
    </source>
</evidence>
<evidence type="ECO:0000313" key="21">
    <source>
        <dbReference type="EMBL" id="CAH1718276.1"/>
    </source>
</evidence>
<keyword evidence="4 16" id="KW-0812">Transmembrane</keyword>
<feature type="transmembrane region" description="Helical" evidence="18">
    <location>
        <begin position="1795"/>
        <end position="1821"/>
    </location>
</feature>